<protein>
    <submittedName>
        <fullName evidence="2">Uncharacterized protein</fullName>
    </submittedName>
</protein>
<evidence type="ECO:0000256" key="1">
    <source>
        <dbReference type="SAM" id="MobiDB-lite"/>
    </source>
</evidence>
<keyword evidence="3" id="KW-1185">Reference proteome</keyword>
<accession>A0A085WWM9</accession>
<dbReference type="Proteomes" id="UP000028725">
    <property type="component" value="Unassembled WGS sequence"/>
</dbReference>
<feature type="region of interest" description="Disordered" evidence="1">
    <location>
        <begin position="23"/>
        <end position="69"/>
    </location>
</feature>
<dbReference type="AlphaFoldDB" id="A0A085WWM9"/>
<sequence length="174" mass="18851">MGARRGQGCHRAIVPGFRESLKGSLKCQRPEPLGGFRPPDFIPRNSTHSTPESTRDQSEFTKSISSPRSSFDMALKRSRFARPCPPCHKMASSMVWARATRSPPSGALARRALPQAGAEPGLTEESPAFAARVEEPLEGGPTPFGLGRAAEDVRPGCVKGVLEVWRQASGCWRP</sequence>
<comment type="caution">
    <text evidence="2">The sequence shown here is derived from an EMBL/GenBank/DDBJ whole genome shotgun (WGS) entry which is preliminary data.</text>
</comment>
<name>A0A085WWM9_9BACT</name>
<proteinExistence type="predicted"/>
<gene>
    <name evidence="2" type="ORF">DB31_0353</name>
</gene>
<evidence type="ECO:0000313" key="3">
    <source>
        <dbReference type="Proteomes" id="UP000028725"/>
    </source>
</evidence>
<evidence type="ECO:0000313" key="2">
    <source>
        <dbReference type="EMBL" id="KFE72092.1"/>
    </source>
</evidence>
<dbReference type="EMBL" id="JMCB01000001">
    <property type="protein sequence ID" value="KFE72092.1"/>
    <property type="molecule type" value="Genomic_DNA"/>
</dbReference>
<reference evidence="2 3" key="1">
    <citation type="submission" date="2014-04" db="EMBL/GenBank/DDBJ databases">
        <title>Genome assembly of Hyalangium minutum DSM 14724.</title>
        <authorList>
            <person name="Sharma G."/>
            <person name="Subramanian S."/>
        </authorList>
    </citation>
    <scope>NUCLEOTIDE SEQUENCE [LARGE SCALE GENOMIC DNA]</scope>
    <source>
        <strain evidence="2 3">DSM 14724</strain>
    </source>
</reference>
<feature type="compositionally biased region" description="Polar residues" evidence="1">
    <location>
        <begin position="60"/>
        <end position="69"/>
    </location>
</feature>
<organism evidence="2 3">
    <name type="scientific">Hyalangium minutum</name>
    <dbReference type="NCBI Taxonomy" id="394096"/>
    <lineage>
        <taxon>Bacteria</taxon>
        <taxon>Pseudomonadati</taxon>
        <taxon>Myxococcota</taxon>
        <taxon>Myxococcia</taxon>
        <taxon>Myxococcales</taxon>
        <taxon>Cystobacterineae</taxon>
        <taxon>Archangiaceae</taxon>
        <taxon>Hyalangium</taxon>
    </lineage>
</organism>